<evidence type="ECO:0000256" key="1">
    <source>
        <dbReference type="ARBA" id="ARBA00001964"/>
    </source>
</evidence>
<evidence type="ECO:0000256" key="2">
    <source>
        <dbReference type="ARBA" id="ARBA00023002"/>
    </source>
</evidence>
<name>A0AA41R501_9BACT</name>
<evidence type="ECO:0000256" key="3">
    <source>
        <dbReference type="ARBA" id="ARBA00023052"/>
    </source>
</evidence>
<protein>
    <submittedName>
        <fullName evidence="5">Thiamine pyrophosphate-dependent enzyme</fullName>
    </submittedName>
</protein>
<keyword evidence="6" id="KW-1185">Reference proteome</keyword>
<dbReference type="Proteomes" id="UP001165427">
    <property type="component" value="Unassembled WGS sequence"/>
</dbReference>
<dbReference type="SUPFAM" id="SSF52518">
    <property type="entry name" value="Thiamin diphosphate-binding fold (THDP-binding)"/>
    <property type="match status" value="1"/>
</dbReference>
<dbReference type="GO" id="GO:0004739">
    <property type="term" value="F:pyruvate dehydrogenase (acetyl-transferring) activity"/>
    <property type="evidence" value="ECO:0007669"/>
    <property type="project" value="TreeGrafter"/>
</dbReference>
<dbReference type="InterPro" id="IPR050642">
    <property type="entry name" value="PDH_E1_Alpha_Subunit"/>
</dbReference>
<comment type="cofactor">
    <cofactor evidence="1">
        <name>thiamine diphosphate</name>
        <dbReference type="ChEBI" id="CHEBI:58937"/>
    </cofactor>
</comment>
<proteinExistence type="predicted"/>
<dbReference type="PANTHER" id="PTHR11516">
    <property type="entry name" value="PYRUVATE DEHYDROGENASE E1 COMPONENT, ALPHA SUBUNIT BACTERIAL AND ORGANELLAR"/>
    <property type="match status" value="1"/>
</dbReference>
<keyword evidence="3" id="KW-0786">Thiamine pyrophosphate</keyword>
<evidence type="ECO:0000313" key="5">
    <source>
        <dbReference type="EMBL" id="MCJ8501130.1"/>
    </source>
</evidence>
<dbReference type="Pfam" id="PF00676">
    <property type="entry name" value="E1_dh"/>
    <property type="match status" value="1"/>
</dbReference>
<dbReference type="InterPro" id="IPR029061">
    <property type="entry name" value="THDP-binding"/>
</dbReference>
<evidence type="ECO:0000313" key="6">
    <source>
        <dbReference type="Proteomes" id="UP001165427"/>
    </source>
</evidence>
<dbReference type="EMBL" id="JALJRB010000010">
    <property type="protein sequence ID" value="MCJ8501130.1"/>
    <property type="molecule type" value="Genomic_DNA"/>
</dbReference>
<dbReference type="RefSeq" id="WP_246907444.1">
    <property type="nucleotide sequence ID" value="NZ_JALJRB010000010.1"/>
</dbReference>
<dbReference type="AlphaFoldDB" id="A0AA41R501"/>
<evidence type="ECO:0000259" key="4">
    <source>
        <dbReference type="Pfam" id="PF00676"/>
    </source>
</evidence>
<reference evidence="5" key="1">
    <citation type="submission" date="2022-04" db="EMBL/GenBank/DDBJ databases">
        <title>Desulfatitalea alkaliphila sp. nov., a novel anaerobic sulfate-reducing bacterium isolated from terrestrial mud volcano, Taman Peninsula, Russia.</title>
        <authorList>
            <person name="Khomyakova M.A."/>
            <person name="Merkel A.Y."/>
            <person name="Slobodkin A.I."/>
        </authorList>
    </citation>
    <scope>NUCLEOTIDE SEQUENCE</scope>
    <source>
        <strain evidence="5">M08but</strain>
    </source>
</reference>
<feature type="domain" description="Dehydrogenase E1 component" evidence="4">
    <location>
        <begin position="25"/>
        <end position="117"/>
    </location>
</feature>
<dbReference type="PANTHER" id="PTHR11516:SF60">
    <property type="entry name" value="PYRUVATE DEHYDROGENASE E1 COMPONENT SUBUNIT ALPHA"/>
    <property type="match status" value="1"/>
</dbReference>
<keyword evidence="2" id="KW-0560">Oxidoreductase</keyword>
<organism evidence="5 6">
    <name type="scientific">Desulfatitalea alkaliphila</name>
    <dbReference type="NCBI Taxonomy" id="2929485"/>
    <lineage>
        <taxon>Bacteria</taxon>
        <taxon>Pseudomonadati</taxon>
        <taxon>Thermodesulfobacteriota</taxon>
        <taxon>Desulfobacteria</taxon>
        <taxon>Desulfobacterales</taxon>
        <taxon>Desulfosarcinaceae</taxon>
        <taxon>Desulfatitalea</taxon>
    </lineage>
</organism>
<accession>A0AA41R501</accession>
<dbReference type="Gene3D" id="3.40.50.970">
    <property type="match status" value="1"/>
</dbReference>
<dbReference type="GO" id="GO:0006086">
    <property type="term" value="P:pyruvate decarboxylation to acetyl-CoA"/>
    <property type="evidence" value="ECO:0007669"/>
    <property type="project" value="TreeGrafter"/>
</dbReference>
<comment type="caution">
    <text evidence="5">The sequence shown here is derived from an EMBL/GenBank/DDBJ whole genome shotgun (WGS) entry which is preliminary data.</text>
</comment>
<dbReference type="InterPro" id="IPR001017">
    <property type="entry name" value="DH_E1"/>
</dbReference>
<sequence>MNSPDSNPSAATGVDRDHALHLLRAMIRIRRLEEKCAELYSAMKIRGFLHLYDGEEAVAVGVLQALKPDDAVVATYREHAHALTRGISAGAILGARGDGARGDGRPGGRSSVIQIRNDKKNINLHRTSLCRSTSYRNNQQLHAPATRLDG</sequence>
<gene>
    <name evidence="5" type="ORF">MRX98_11150</name>
</gene>